<dbReference type="PANTHER" id="PTHR48080:SF3">
    <property type="entry name" value="ENOLASE SUPERFAMILY MEMBER DDB_G0284701"/>
    <property type="match status" value="1"/>
</dbReference>
<dbReference type="PANTHER" id="PTHR48080">
    <property type="entry name" value="D-GALACTONATE DEHYDRATASE-RELATED"/>
    <property type="match status" value="1"/>
</dbReference>
<evidence type="ECO:0000256" key="1">
    <source>
        <dbReference type="ARBA" id="ARBA00008031"/>
    </source>
</evidence>
<dbReference type="Pfam" id="PF13378">
    <property type="entry name" value="MR_MLE_C"/>
    <property type="match status" value="1"/>
</dbReference>
<dbReference type="CDD" id="cd03319">
    <property type="entry name" value="L-Ala-DL-Glu_epimerase"/>
    <property type="match status" value="1"/>
</dbReference>
<sequence length="327" mass="34982">MPRTLVATPERFPIAGAFVISRGAKTEACVVHARISQDGAAGHGECVPYARYGETEESVLAQIEEVRPAIENGMDRYELLDALPAGAARNAIDCALWDLEAKRSGRGAHLDICTMPPVPVTTAFTISMNDTATMADHARVAAHRPLIKVKVGGDGDHARLHAVAGAATTSRFIIDANEAWSPDNISEYLLSALQYRVALVEQPLPVGHDEILRSVPHPVPVCADESAHTIDDLDKLVGLYDVINIKLDKAGGLTAARMMMERAHELGFGVMVGCMVGTSLAMAPAVLLAQNADFVDLDGPLLLKRDRQPALRYAGSLVSPPDAELWG</sequence>
<organism evidence="10 11">
    <name type="scientific">Notoacmeibacter marinus</name>
    <dbReference type="NCBI Taxonomy" id="1876515"/>
    <lineage>
        <taxon>Bacteria</taxon>
        <taxon>Pseudomonadati</taxon>
        <taxon>Pseudomonadota</taxon>
        <taxon>Alphaproteobacteria</taxon>
        <taxon>Hyphomicrobiales</taxon>
        <taxon>Notoacmeibacteraceae</taxon>
        <taxon>Notoacmeibacter</taxon>
    </lineage>
</organism>
<feature type="active site" description="Proton acceptor; specific for (S)-substrate epimerization" evidence="5">
    <location>
        <position position="246"/>
    </location>
</feature>
<dbReference type="SFLD" id="SFLDS00001">
    <property type="entry name" value="Enolase"/>
    <property type="match status" value="1"/>
</dbReference>
<dbReference type="InterPro" id="IPR036849">
    <property type="entry name" value="Enolase-like_C_sf"/>
</dbReference>
<dbReference type="RefSeq" id="WP_094078043.1">
    <property type="nucleotide sequence ID" value="NZ_NBYO01000003.1"/>
</dbReference>
<keyword evidence="8" id="KW-0812">Transmembrane</keyword>
<dbReference type="InterPro" id="IPR034593">
    <property type="entry name" value="DgoD-like"/>
</dbReference>
<name>A0A231UTS2_9HYPH</name>
<feature type="binding site" evidence="6">
    <location>
        <position position="201"/>
    </location>
    <ligand>
        <name>Mg(2+)</name>
        <dbReference type="ChEBI" id="CHEBI:18420"/>
    </ligand>
</feature>
<dbReference type="SFLD" id="SFLDG00180">
    <property type="entry name" value="muconate_cycloisomerase"/>
    <property type="match status" value="1"/>
</dbReference>
<dbReference type="InterPro" id="IPR034603">
    <property type="entry name" value="Dipeptide_epimerase"/>
</dbReference>
<feature type="transmembrane region" description="Helical" evidence="8">
    <location>
        <begin position="266"/>
        <end position="289"/>
    </location>
</feature>
<comment type="similarity">
    <text evidence="1 7">Belongs to the mandelate racemase/muconate lactonizing enzyme family.</text>
</comment>
<dbReference type="Gene3D" id="3.20.20.120">
    <property type="entry name" value="Enolase-like C-terminal domain"/>
    <property type="match status" value="1"/>
</dbReference>
<dbReference type="InterPro" id="IPR029065">
    <property type="entry name" value="Enolase_C-like"/>
</dbReference>
<evidence type="ECO:0000256" key="5">
    <source>
        <dbReference type="PIRSR" id="PIRSR634603-1"/>
    </source>
</evidence>
<evidence type="ECO:0000259" key="9">
    <source>
        <dbReference type="SMART" id="SM00922"/>
    </source>
</evidence>
<evidence type="ECO:0000256" key="6">
    <source>
        <dbReference type="PIRSR" id="PIRSR634603-3"/>
    </source>
</evidence>
<evidence type="ECO:0000256" key="8">
    <source>
        <dbReference type="SAM" id="Phobius"/>
    </source>
</evidence>
<gene>
    <name evidence="10" type="ORF">B7H23_13850</name>
</gene>
<keyword evidence="8" id="KW-1133">Transmembrane helix</keyword>
<keyword evidence="2 6" id="KW-0479">Metal-binding</keyword>
<dbReference type="InterPro" id="IPR029017">
    <property type="entry name" value="Enolase-like_N"/>
</dbReference>
<feature type="binding site" evidence="6">
    <location>
        <position position="175"/>
    </location>
    <ligand>
        <name>Mg(2+)</name>
        <dbReference type="ChEBI" id="CHEBI:18420"/>
    </ligand>
</feature>
<evidence type="ECO:0000256" key="3">
    <source>
        <dbReference type="ARBA" id="ARBA00022842"/>
    </source>
</evidence>
<dbReference type="SFLD" id="SFLDF00010">
    <property type="entry name" value="dipeptide_epimerase"/>
    <property type="match status" value="1"/>
</dbReference>
<dbReference type="SMART" id="SM00922">
    <property type="entry name" value="MR_MLE"/>
    <property type="match status" value="1"/>
</dbReference>
<keyword evidence="3 6" id="KW-0460">Magnesium</keyword>
<evidence type="ECO:0000313" key="11">
    <source>
        <dbReference type="Proteomes" id="UP000215405"/>
    </source>
</evidence>
<dbReference type="InterPro" id="IPR013341">
    <property type="entry name" value="Mandelate_racemase_N_dom"/>
</dbReference>
<dbReference type="SUPFAM" id="SSF51604">
    <property type="entry name" value="Enolase C-terminal domain-like"/>
    <property type="match status" value="1"/>
</dbReference>
<accession>A0A231UTS2</accession>
<evidence type="ECO:0000256" key="2">
    <source>
        <dbReference type="ARBA" id="ARBA00022723"/>
    </source>
</evidence>
<evidence type="ECO:0000313" key="10">
    <source>
        <dbReference type="EMBL" id="OXS99261.1"/>
    </source>
</evidence>
<comment type="cofactor">
    <cofactor evidence="6 7">
        <name>Mg(2+)</name>
        <dbReference type="ChEBI" id="CHEBI:18420"/>
    </cofactor>
    <text evidence="6 7">Binds 1 Mg(2+) ion per subunit.</text>
</comment>
<dbReference type="Proteomes" id="UP000215405">
    <property type="component" value="Unassembled WGS sequence"/>
</dbReference>
<dbReference type="SUPFAM" id="SSF54826">
    <property type="entry name" value="Enolase N-terminal domain-like"/>
    <property type="match status" value="1"/>
</dbReference>
<proteinExistence type="inferred from homology"/>
<feature type="binding site" evidence="6">
    <location>
        <position position="224"/>
    </location>
    <ligand>
        <name>Mg(2+)</name>
        <dbReference type="ChEBI" id="CHEBI:18420"/>
    </ligand>
</feature>
<dbReference type="InterPro" id="IPR013342">
    <property type="entry name" value="Mandelate_racemase_C"/>
</dbReference>
<keyword evidence="11" id="KW-1185">Reference proteome</keyword>
<keyword evidence="8" id="KW-0472">Membrane</keyword>
<dbReference type="Pfam" id="PF02746">
    <property type="entry name" value="MR_MLE_N"/>
    <property type="match status" value="1"/>
</dbReference>
<protein>
    <recommendedName>
        <fullName evidence="7">Dipeptide epimerase</fullName>
        <ecNumber evidence="7">5.1.1.-</ecNumber>
    </recommendedName>
</protein>
<evidence type="ECO:0000256" key="7">
    <source>
        <dbReference type="RuleBase" id="RU366006"/>
    </source>
</evidence>
<feature type="active site" description="Proton acceptor; specific for (R)-substrate epimerization" evidence="5">
    <location>
        <position position="150"/>
    </location>
</feature>
<reference evidence="11" key="1">
    <citation type="journal article" date="2017" name="Int. J. Syst. Evol. Microbiol.">
        <title>Notoacmeibacter marinus gen. nov., sp. nov., isolated from the gut of a limpet and proposal of Notoacmeibacteraceae fam. nov. in the order Rhizobiales of the class Alphaproteobacteria.</title>
        <authorList>
            <person name="Huang Z."/>
            <person name="Guo F."/>
            <person name="Lai Q."/>
        </authorList>
    </citation>
    <scope>NUCLEOTIDE SEQUENCE [LARGE SCALE GENOMIC DNA]</scope>
    <source>
        <strain evidence="11">XMTR2A4</strain>
    </source>
</reference>
<dbReference type="GO" id="GO:0046872">
    <property type="term" value="F:metal ion binding"/>
    <property type="evidence" value="ECO:0007669"/>
    <property type="project" value="UniProtKB-KW"/>
</dbReference>
<dbReference type="NCBIfam" id="NF042940">
    <property type="entry name" value="racemase_DgcA"/>
    <property type="match status" value="1"/>
</dbReference>
<comment type="caution">
    <text evidence="10">The sequence shown here is derived from an EMBL/GenBank/DDBJ whole genome shotgun (WGS) entry which is preliminary data.</text>
</comment>
<dbReference type="Gene3D" id="3.30.390.10">
    <property type="entry name" value="Enolase-like, N-terminal domain"/>
    <property type="match status" value="1"/>
</dbReference>
<dbReference type="EMBL" id="NBYO01000003">
    <property type="protein sequence ID" value="OXS99261.1"/>
    <property type="molecule type" value="Genomic_DNA"/>
</dbReference>
<evidence type="ECO:0000256" key="4">
    <source>
        <dbReference type="ARBA" id="ARBA00023235"/>
    </source>
</evidence>
<keyword evidence="4 7" id="KW-0413">Isomerase</keyword>
<dbReference type="AlphaFoldDB" id="A0A231UTS2"/>
<dbReference type="EC" id="5.1.1.-" evidence="7"/>
<dbReference type="GO" id="GO:0016855">
    <property type="term" value="F:racemase and epimerase activity, acting on amino acids and derivatives"/>
    <property type="evidence" value="ECO:0007669"/>
    <property type="project" value="UniProtKB-UniRule"/>
</dbReference>
<feature type="domain" description="Mandelate racemase/muconate lactonizing enzyme C-terminal" evidence="9">
    <location>
        <begin position="131"/>
        <end position="218"/>
    </location>
</feature>